<keyword evidence="6 8" id="KW-1133">Transmembrane helix</keyword>
<feature type="domain" description="Glycosyltransferase RgtA/B/C/D-like" evidence="9">
    <location>
        <begin position="173"/>
        <end position="333"/>
    </location>
</feature>
<feature type="transmembrane region" description="Helical" evidence="8">
    <location>
        <begin position="132"/>
        <end position="153"/>
    </location>
</feature>
<dbReference type="PANTHER" id="PTHR33908">
    <property type="entry name" value="MANNOSYLTRANSFERASE YKCB-RELATED"/>
    <property type="match status" value="1"/>
</dbReference>
<dbReference type="Proteomes" id="UP000316238">
    <property type="component" value="Unassembled WGS sequence"/>
</dbReference>
<feature type="transmembrane region" description="Helical" evidence="8">
    <location>
        <begin position="194"/>
        <end position="213"/>
    </location>
</feature>
<evidence type="ECO:0000256" key="5">
    <source>
        <dbReference type="ARBA" id="ARBA00022692"/>
    </source>
</evidence>
<keyword evidence="5 8" id="KW-0812">Transmembrane</keyword>
<evidence type="ECO:0000256" key="4">
    <source>
        <dbReference type="ARBA" id="ARBA00022679"/>
    </source>
</evidence>
<sequence length="627" mass="72075">MVAMPVFELVTFFMITSCFVQQETVIKLHFFKYHHQDITSYHLLKKNQYANRGHLPCAYRIFPLTTAHPAGKIFAVLGMTGVVFVLILSCVYGWILVFAPKRHLRPMQHCTKNIKRTLMQQAPMTEQSSRRLVWLILALGLAVRLLISGHFLLSPDETNYWQWSRYLDLGYYDHPPMIAWTIWLTTTLFGQNEFAVRLPTVLGMSIASFYLYLLAARWFSWRTALHTAVVSQSLLLLNGAALIATPDGLLLPCWAAACYHAAVAAEEDKLRHWLLTGLCFGLGLLSKYTMLLFLPSLFCALIFTGAYRTRLLSWKPWLGLLLGLSLFTPVVIWNSHHNWVTFRHVLFQGGANNTALFTTEYLAEFFGSQAGLLSPLIFLFILAAWVQGWRSSLPQERTRFLIWMSLPGFVVFSLLALHVRIYGNWPAPAYLTGLLLAAALYAKQRWWNVGVGVAMVMSAAVMLQLWYPVLPIPVQWDRTAHETKGWDKMAQAVDQELRRMKRPDKTFVFGLRYQFASELAFYMQGQPRTVSINRWSRPNVYDFWFDDQLLLGMDAVGVYEHKGMDMILREVFEQVKPEREIVLRRTSPWFGSEVLQTLYVIRCYGFKGGLRWLPKEVGDIRAANNAE</sequence>
<comment type="caution">
    <text evidence="10">The sequence shown here is derived from an EMBL/GenBank/DDBJ whole genome shotgun (WGS) entry which is preliminary data.</text>
</comment>
<feature type="transmembrane region" description="Helical" evidence="8">
    <location>
        <begin position="73"/>
        <end position="99"/>
    </location>
</feature>
<evidence type="ECO:0000313" key="10">
    <source>
        <dbReference type="EMBL" id="TAA75855.1"/>
    </source>
</evidence>
<keyword evidence="11" id="KW-1185">Reference proteome</keyword>
<feature type="transmembrane region" description="Helical" evidence="8">
    <location>
        <begin position="449"/>
        <end position="467"/>
    </location>
</feature>
<reference evidence="10" key="1">
    <citation type="submission" date="2017-07" db="EMBL/GenBank/DDBJ databases">
        <title>The cable genome - Insights into the physiology and evolution of filamentous bacteria capable of sulfide oxidation via long distance electron transfer.</title>
        <authorList>
            <person name="Thorup C."/>
            <person name="Bjerg J.T."/>
            <person name="Schreiber L."/>
            <person name="Nielsen L.P."/>
            <person name="Kjeldsen K.U."/>
            <person name="Boesen T."/>
            <person name="Boggild A."/>
            <person name="Meysman F."/>
            <person name="Geelhoed J."/>
            <person name="Schramm A."/>
        </authorList>
    </citation>
    <scope>NUCLEOTIDE SEQUENCE [LARGE SCALE GENOMIC DNA]</scope>
    <source>
        <strain evidence="10">GS</strain>
    </source>
</reference>
<dbReference type="EMBL" id="NQJD01000003">
    <property type="protein sequence ID" value="TAA75855.1"/>
    <property type="molecule type" value="Genomic_DNA"/>
</dbReference>
<dbReference type="InterPro" id="IPR050297">
    <property type="entry name" value="LipidA_mod_glycosyltrf_83"/>
</dbReference>
<evidence type="ECO:0000256" key="3">
    <source>
        <dbReference type="ARBA" id="ARBA00022676"/>
    </source>
</evidence>
<feature type="transmembrane region" description="Helical" evidence="8">
    <location>
        <begin position="225"/>
        <end position="244"/>
    </location>
</feature>
<evidence type="ECO:0000313" key="11">
    <source>
        <dbReference type="Proteomes" id="UP000316238"/>
    </source>
</evidence>
<dbReference type="Pfam" id="PF13231">
    <property type="entry name" value="PMT_2"/>
    <property type="match status" value="1"/>
</dbReference>
<proteinExistence type="predicted"/>
<dbReference type="PANTHER" id="PTHR33908:SF11">
    <property type="entry name" value="MEMBRANE PROTEIN"/>
    <property type="match status" value="1"/>
</dbReference>
<evidence type="ECO:0000256" key="8">
    <source>
        <dbReference type="SAM" id="Phobius"/>
    </source>
</evidence>
<evidence type="ECO:0000256" key="6">
    <source>
        <dbReference type="ARBA" id="ARBA00022989"/>
    </source>
</evidence>
<dbReference type="GO" id="GO:0005886">
    <property type="term" value="C:plasma membrane"/>
    <property type="evidence" value="ECO:0007669"/>
    <property type="project" value="UniProtKB-SubCell"/>
</dbReference>
<keyword evidence="2" id="KW-1003">Cell membrane</keyword>
<evidence type="ECO:0000256" key="7">
    <source>
        <dbReference type="ARBA" id="ARBA00023136"/>
    </source>
</evidence>
<name>A0A521G4B1_9BACT</name>
<accession>A0A521G4B1</accession>
<dbReference type="InterPro" id="IPR038731">
    <property type="entry name" value="RgtA/B/C-like"/>
</dbReference>
<comment type="subcellular location">
    <subcellularLocation>
        <location evidence="1">Cell membrane</location>
        <topology evidence="1">Multi-pass membrane protein</topology>
    </subcellularLocation>
</comment>
<keyword evidence="3" id="KW-0328">Glycosyltransferase</keyword>
<feature type="transmembrane region" description="Helical" evidence="8">
    <location>
        <begin position="288"/>
        <end position="307"/>
    </location>
</feature>
<evidence type="ECO:0000256" key="2">
    <source>
        <dbReference type="ARBA" id="ARBA00022475"/>
    </source>
</evidence>
<feature type="transmembrane region" description="Helical" evidence="8">
    <location>
        <begin position="425"/>
        <end position="442"/>
    </location>
</feature>
<organism evidence="10 11">
    <name type="scientific">Candidatus Electronema aureum</name>
    <dbReference type="NCBI Taxonomy" id="2005002"/>
    <lineage>
        <taxon>Bacteria</taxon>
        <taxon>Pseudomonadati</taxon>
        <taxon>Thermodesulfobacteriota</taxon>
        <taxon>Desulfobulbia</taxon>
        <taxon>Desulfobulbales</taxon>
        <taxon>Desulfobulbaceae</taxon>
        <taxon>Candidatus Electronema</taxon>
    </lineage>
</organism>
<evidence type="ECO:0000256" key="1">
    <source>
        <dbReference type="ARBA" id="ARBA00004651"/>
    </source>
</evidence>
<feature type="transmembrane region" description="Helical" evidence="8">
    <location>
        <begin position="400"/>
        <end position="419"/>
    </location>
</feature>
<keyword evidence="4 10" id="KW-0808">Transferase</keyword>
<feature type="transmembrane region" description="Helical" evidence="8">
    <location>
        <begin position="314"/>
        <end position="333"/>
    </location>
</feature>
<dbReference type="GO" id="GO:0016763">
    <property type="term" value="F:pentosyltransferase activity"/>
    <property type="evidence" value="ECO:0007669"/>
    <property type="project" value="TreeGrafter"/>
</dbReference>
<evidence type="ECO:0000259" key="9">
    <source>
        <dbReference type="Pfam" id="PF13231"/>
    </source>
</evidence>
<dbReference type="GO" id="GO:0009103">
    <property type="term" value="P:lipopolysaccharide biosynthetic process"/>
    <property type="evidence" value="ECO:0007669"/>
    <property type="project" value="UniProtKB-ARBA"/>
</dbReference>
<dbReference type="AlphaFoldDB" id="A0A521G4B1"/>
<feature type="transmembrane region" description="Helical" evidence="8">
    <location>
        <begin position="366"/>
        <end position="388"/>
    </location>
</feature>
<keyword evidence="7 8" id="KW-0472">Membrane</keyword>
<gene>
    <name evidence="10" type="ORF">CDV28_10394</name>
</gene>
<protein>
    <submittedName>
        <fullName evidence="10">4-amino-4-deoxy-L-arabinose transferase</fullName>
    </submittedName>
</protein>